<reference evidence="3 4" key="1">
    <citation type="journal article" date="2023" name="Nucleic Acids Res.">
        <title>The hologenome of Daphnia magna reveals possible DNA methylation and microbiome-mediated evolution of the host genome.</title>
        <authorList>
            <person name="Chaturvedi A."/>
            <person name="Li X."/>
            <person name="Dhandapani V."/>
            <person name="Marshall H."/>
            <person name="Kissane S."/>
            <person name="Cuenca-Cambronero M."/>
            <person name="Asole G."/>
            <person name="Calvet F."/>
            <person name="Ruiz-Romero M."/>
            <person name="Marangio P."/>
            <person name="Guigo R."/>
            <person name="Rago D."/>
            <person name="Mirbahai L."/>
            <person name="Eastwood N."/>
            <person name="Colbourne J.K."/>
            <person name="Zhou J."/>
            <person name="Mallon E."/>
            <person name="Orsini L."/>
        </authorList>
    </citation>
    <scope>NUCLEOTIDE SEQUENCE [LARGE SCALE GENOMIC DNA]</scope>
    <source>
        <strain evidence="3">LRV0_1</strain>
    </source>
</reference>
<feature type="chain" id="PRO_5047442441" description="C-type lectin domain-containing protein" evidence="1">
    <location>
        <begin position="23"/>
        <end position="255"/>
    </location>
</feature>
<feature type="domain" description="C-type lectin" evidence="2">
    <location>
        <begin position="142"/>
        <end position="252"/>
    </location>
</feature>
<organism evidence="3 4">
    <name type="scientific">Daphnia magna</name>
    <dbReference type="NCBI Taxonomy" id="35525"/>
    <lineage>
        <taxon>Eukaryota</taxon>
        <taxon>Metazoa</taxon>
        <taxon>Ecdysozoa</taxon>
        <taxon>Arthropoda</taxon>
        <taxon>Crustacea</taxon>
        <taxon>Branchiopoda</taxon>
        <taxon>Diplostraca</taxon>
        <taxon>Cladocera</taxon>
        <taxon>Anomopoda</taxon>
        <taxon>Daphniidae</taxon>
        <taxon>Daphnia</taxon>
    </lineage>
</organism>
<dbReference type="PANTHER" id="PTHR22802:SF465">
    <property type="entry name" value="AT17652P-RELATED"/>
    <property type="match status" value="1"/>
</dbReference>
<feature type="signal peptide" evidence="1">
    <location>
        <begin position="1"/>
        <end position="22"/>
    </location>
</feature>
<proteinExistence type="predicted"/>
<gene>
    <name evidence="3" type="ORF">OUZ56_019365</name>
</gene>
<dbReference type="PROSITE" id="PS50041">
    <property type="entry name" value="C_TYPE_LECTIN_2"/>
    <property type="match status" value="1"/>
</dbReference>
<dbReference type="EMBL" id="JAOYFB010000003">
    <property type="protein sequence ID" value="KAK4010215.1"/>
    <property type="molecule type" value="Genomic_DNA"/>
</dbReference>
<dbReference type="SUPFAM" id="SSF56436">
    <property type="entry name" value="C-type lectin-like"/>
    <property type="match status" value="1"/>
</dbReference>
<protein>
    <recommendedName>
        <fullName evidence="2">C-type lectin domain-containing protein</fullName>
    </recommendedName>
</protein>
<dbReference type="Proteomes" id="UP001234178">
    <property type="component" value="Unassembled WGS sequence"/>
</dbReference>
<evidence type="ECO:0000313" key="3">
    <source>
        <dbReference type="EMBL" id="KAK4010215.1"/>
    </source>
</evidence>
<dbReference type="SMART" id="SM00034">
    <property type="entry name" value="CLECT"/>
    <property type="match status" value="1"/>
</dbReference>
<dbReference type="Gene3D" id="3.10.100.10">
    <property type="entry name" value="Mannose-Binding Protein A, subunit A"/>
    <property type="match status" value="1"/>
</dbReference>
<evidence type="ECO:0000259" key="2">
    <source>
        <dbReference type="PROSITE" id="PS50041"/>
    </source>
</evidence>
<dbReference type="CDD" id="cd00037">
    <property type="entry name" value="CLECT"/>
    <property type="match status" value="1"/>
</dbReference>
<name>A0ABQ9ZBD3_9CRUS</name>
<dbReference type="Pfam" id="PF00059">
    <property type="entry name" value="Lectin_C"/>
    <property type="match status" value="1"/>
</dbReference>
<sequence>MVKTIPLFYILTFVVLLTHADGNVASLPCGGKIFVEDSVTQDDRILAFTLINERFEDVQDYLTVHDGVGKDSPSLQIENQMKYEASNKDLPSAMYTTSSVATLRSRGTRASVLQLKIQKAVLCPLNLGPNTACGRIVDEISCYCMNFALLSWDDQMIFCYDNGMKLVSLESYEEEQAILSTWNLQQWSSLSDLKQEGYWIWESTGTPLIPGYQNWEIGEPNSYDSEEDCVAFPQLSGWLDVPCNWGFPGTCELHP</sequence>
<comment type="caution">
    <text evidence="3">The sequence shown here is derived from an EMBL/GenBank/DDBJ whole genome shotgun (WGS) entry which is preliminary data.</text>
</comment>
<keyword evidence="4" id="KW-1185">Reference proteome</keyword>
<dbReference type="InterPro" id="IPR051004">
    <property type="entry name" value="DC-SIGN_domain-containing"/>
</dbReference>
<keyword evidence="1" id="KW-0732">Signal</keyword>
<evidence type="ECO:0000256" key="1">
    <source>
        <dbReference type="SAM" id="SignalP"/>
    </source>
</evidence>
<dbReference type="InterPro" id="IPR016186">
    <property type="entry name" value="C-type_lectin-like/link_sf"/>
</dbReference>
<dbReference type="PANTHER" id="PTHR22802">
    <property type="entry name" value="C-TYPE LECTIN SUPERFAMILY MEMBER"/>
    <property type="match status" value="1"/>
</dbReference>
<accession>A0ABQ9ZBD3</accession>
<dbReference type="InterPro" id="IPR016187">
    <property type="entry name" value="CTDL_fold"/>
</dbReference>
<evidence type="ECO:0000313" key="4">
    <source>
        <dbReference type="Proteomes" id="UP001234178"/>
    </source>
</evidence>
<dbReference type="InterPro" id="IPR001304">
    <property type="entry name" value="C-type_lectin-like"/>
</dbReference>